<organism evidence="1 2">
    <name type="scientific">Actimicrobium antarcticum</name>
    <dbReference type="NCBI Taxonomy" id="1051899"/>
    <lineage>
        <taxon>Bacteria</taxon>
        <taxon>Pseudomonadati</taxon>
        <taxon>Pseudomonadota</taxon>
        <taxon>Betaproteobacteria</taxon>
        <taxon>Burkholderiales</taxon>
        <taxon>Oxalobacteraceae</taxon>
        <taxon>Actimicrobium</taxon>
    </lineage>
</organism>
<dbReference type="RefSeq" id="WP_344762356.1">
    <property type="nucleotide sequence ID" value="NZ_BAAAZE010000006.1"/>
</dbReference>
<dbReference type="Proteomes" id="UP001501353">
    <property type="component" value="Unassembled WGS sequence"/>
</dbReference>
<dbReference type="EMBL" id="BAAAZE010000006">
    <property type="protein sequence ID" value="GAA4017879.1"/>
    <property type="molecule type" value="Genomic_DNA"/>
</dbReference>
<reference evidence="2" key="1">
    <citation type="journal article" date="2019" name="Int. J. Syst. Evol. Microbiol.">
        <title>The Global Catalogue of Microorganisms (GCM) 10K type strain sequencing project: providing services to taxonomists for standard genome sequencing and annotation.</title>
        <authorList>
            <consortium name="The Broad Institute Genomics Platform"/>
            <consortium name="The Broad Institute Genome Sequencing Center for Infectious Disease"/>
            <person name="Wu L."/>
            <person name="Ma J."/>
        </authorList>
    </citation>
    <scope>NUCLEOTIDE SEQUENCE [LARGE SCALE GENOMIC DNA]</scope>
    <source>
        <strain evidence="2">JCM 16673</strain>
    </source>
</reference>
<sequence>MNEATFTFRVDKELKENFVTAAKARDRTGAQLLRDFMRDFVKKQQEVAEHDVWFRRQVQVGLDYANAGNLVSAEDVEAEFAKRREQTRQKLEAQS</sequence>
<protein>
    <submittedName>
        <fullName evidence="1">Type II toxin-antitoxin system antitoxin YacA</fullName>
    </submittedName>
</protein>
<accession>A0ABP7SXM9</accession>
<keyword evidence="2" id="KW-1185">Reference proteome</keyword>
<evidence type="ECO:0000313" key="1">
    <source>
        <dbReference type="EMBL" id="GAA4017879.1"/>
    </source>
</evidence>
<proteinExistence type="predicted"/>
<comment type="caution">
    <text evidence="1">The sequence shown here is derived from an EMBL/GenBank/DDBJ whole genome shotgun (WGS) entry which is preliminary data.</text>
</comment>
<evidence type="ECO:0000313" key="2">
    <source>
        <dbReference type="Proteomes" id="UP001501353"/>
    </source>
</evidence>
<gene>
    <name evidence="1" type="primary">yacA</name>
    <name evidence="1" type="ORF">GCM10022212_11990</name>
</gene>
<dbReference type="Gene3D" id="6.20.450.20">
    <property type="match status" value="1"/>
</dbReference>
<name>A0ABP7SXM9_9BURK</name>